<organism evidence="1 2">
    <name type="scientific">Candidatus Taylorbacteria bacterium RIFCSPHIGHO2_02_FULL_45_35</name>
    <dbReference type="NCBI Taxonomy" id="1802311"/>
    <lineage>
        <taxon>Bacteria</taxon>
        <taxon>Candidatus Tayloriibacteriota</taxon>
    </lineage>
</organism>
<accession>A0A1G2MVX6</accession>
<reference evidence="1 2" key="1">
    <citation type="journal article" date="2016" name="Nat. Commun.">
        <title>Thousands of microbial genomes shed light on interconnected biogeochemical processes in an aquifer system.</title>
        <authorList>
            <person name="Anantharaman K."/>
            <person name="Brown C.T."/>
            <person name="Hug L.A."/>
            <person name="Sharon I."/>
            <person name="Castelle C.J."/>
            <person name="Probst A.J."/>
            <person name="Thomas B.C."/>
            <person name="Singh A."/>
            <person name="Wilkins M.J."/>
            <person name="Karaoz U."/>
            <person name="Brodie E.L."/>
            <person name="Williams K.H."/>
            <person name="Hubbard S.S."/>
            <person name="Banfield J.F."/>
        </authorList>
    </citation>
    <scope>NUCLEOTIDE SEQUENCE [LARGE SCALE GENOMIC DNA]</scope>
</reference>
<name>A0A1G2MVX6_9BACT</name>
<dbReference type="AlphaFoldDB" id="A0A1G2MVX6"/>
<protein>
    <submittedName>
        <fullName evidence="1">Uncharacterized protein</fullName>
    </submittedName>
</protein>
<dbReference type="EMBL" id="MHRP01000002">
    <property type="protein sequence ID" value="OHA28020.1"/>
    <property type="molecule type" value="Genomic_DNA"/>
</dbReference>
<evidence type="ECO:0000313" key="1">
    <source>
        <dbReference type="EMBL" id="OHA28020.1"/>
    </source>
</evidence>
<proteinExistence type="predicted"/>
<sequence>MMLILTQTRFFAIFQTRKYQSGGDDVRKFEPRKWLKFKDIDKSIQELRRIYKVHPEWFEIPKPKSDKGKNELTYTIS</sequence>
<gene>
    <name evidence="1" type="ORF">A3D56_00290</name>
</gene>
<evidence type="ECO:0000313" key="2">
    <source>
        <dbReference type="Proteomes" id="UP000177943"/>
    </source>
</evidence>
<dbReference type="Proteomes" id="UP000177943">
    <property type="component" value="Unassembled WGS sequence"/>
</dbReference>
<comment type="caution">
    <text evidence="1">The sequence shown here is derived from an EMBL/GenBank/DDBJ whole genome shotgun (WGS) entry which is preliminary data.</text>
</comment>